<dbReference type="RefSeq" id="WP_132031108.1">
    <property type="nucleotide sequence ID" value="NZ_SMAI01000005.1"/>
</dbReference>
<sequence length="246" mass="26413">MTVNAAVDDAEIARFDALGEDWWDPKGKMAPLHAINPVRLGFVRDVLVRHFGRDPRSLRPLKGLRLLDIGCGGGLMSEPLARMGGEVTGIDPAPGNVDVARRHAAATGLAVDYRAVTAGELDATGARFDVVLALEVVEHVPDVAGFVREAGRLVAPGGVLVVSTLNRTAKSFALVIVGAEYVLRWLPRGTHRWDRFVTPDEFEAVLGAAGFSPTERIGLVFDPLGGAWKLSPDLDVNYFLVATRAD</sequence>
<keyword evidence="3 5" id="KW-0831">Ubiquinone biosynthesis</keyword>
<dbReference type="GO" id="GO:0102208">
    <property type="term" value="F:2-polyprenyl-6-hydroxyphenol methylase activity"/>
    <property type="evidence" value="ECO:0007669"/>
    <property type="project" value="UniProtKB-EC"/>
</dbReference>
<evidence type="ECO:0000256" key="4">
    <source>
        <dbReference type="ARBA" id="ARBA00022691"/>
    </source>
</evidence>
<dbReference type="Pfam" id="PF13489">
    <property type="entry name" value="Methyltransf_23"/>
    <property type="match status" value="1"/>
</dbReference>
<dbReference type="GO" id="GO:0010420">
    <property type="term" value="F:polyprenyldihydroxybenzoate methyltransferase activity"/>
    <property type="evidence" value="ECO:0007669"/>
    <property type="project" value="InterPro"/>
</dbReference>
<name>A0A4R3LYT3_9HYPH</name>
<dbReference type="EC" id="2.1.1.222" evidence="5"/>
<comment type="similarity">
    <text evidence="5">Belongs to the methyltransferase superfamily. UbiG/COQ3 family.</text>
</comment>
<dbReference type="InterPro" id="IPR029063">
    <property type="entry name" value="SAM-dependent_MTases_sf"/>
</dbReference>
<reference evidence="6 7" key="1">
    <citation type="submission" date="2019-03" db="EMBL/GenBank/DDBJ databases">
        <title>Genomic Encyclopedia of Type Strains, Phase IV (KMG-IV): sequencing the most valuable type-strain genomes for metagenomic binning, comparative biology and taxonomic classification.</title>
        <authorList>
            <person name="Goeker M."/>
        </authorList>
    </citation>
    <scope>NUCLEOTIDE SEQUENCE [LARGE SCALE GENOMIC DNA]</scope>
    <source>
        <strain evidence="6 7">DSM 9035</strain>
    </source>
</reference>
<evidence type="ECO:0000256" key="5">
    <source>
        <dbReference type="HAMAP-Rule" id="MF_00472"/>
    </source>
</evidence>
<evidence type="ECO:0000256" key="2">
    <source>
        <dbReference type="ARBA" id="ARBA00022679"/>
    </source>
</evidence>
<dbReference type="EC" id="2.1.1.64" evidence="5"/>
<accession>A0A4R3LYT3</accession>
<protein>
    <recommendedName>
        <fullName evidence="5">Ubiquinone biosynthesis O-methyltransferase</fullName>
    </recommendedName>
    <alternativeName>
        <fullName evidence="5">2-polyprenyl-6-hydroxyphenol methylase</fullName>
        <ecNumber evidence="5">2.1.1.222</ecNumber>
    </alternativeName>
    <alternativeName>
        <fullName evidence="5">3-demethylubiquinone 3-O-methyltransferase</fullName>
        <ecNumber evidence="5">2.1.1.64</ecNumber>
    </alternativeName>
</protein>
<keyword evidence="2 5" id="KW-0808">Transferase</keyword>
<dbReference type="PANTHER" id="PTHR43464">
    <property type="entry name" value="METHYLTRANSFERASE"/>
    <property type="match status" value="1"/>
</dbReference>
<comment type="caution">
    <text evidence="6">The sequence shown here is derived from an EMBL/GenBank/DDBJ whole genome shotgun (WGS) entry which is preliminary data.</text>
</comment>
<dbReference type="InterPro" id="IPR010233">
    <property type="entry name" value="UbiG_MeTrfase"/>
</dbReference>
<dbReference type="OrthoDB" id="9801538at2"/>
<evidence type="ECO:0000313" key="6">
    <source>
        <dbReference type="EMBL" id="TCT05019.1"/>
    </source>
</evidence>
<feature type="binding site" evidence="5">
    <location>
        <position position="70"/>
    </location>
    <ligand>
        <name>S-adenosyl-L-methionine</name>
        <dbReference type="ChEBI" id="CHEBI:59789"/>
    </ligand>
</feature>
<comment type="catalytic activity">
    <reaction evidence="5">
        <text>a 3-(all-trans-polyprenyl)benzene-1,2-diol + S-adenosyl-L-methionine = a 2-methoxy-6-(all-trans-polyprenyl)phenol + S-adenosyl-L-homocysteine + H(+)</text>
        <dbReference type="Rhea" id="RHEA:31411"/>
        <dbReference type="Rhea" id="RHEA-COMP:9550"/>
        <dbReference type="Rhea" id="RHEA-COMP:9551"/>
        <dbReference type="ChEBI" id="CHEBI:15378"/>
        <dbReference type="ChEBI" id="CHEBI:57856"/>
        <dbReference type="ChEBI" id="CHEBI:59789"/>
        <dbReference type="ChEBI" id="CHEBI:62729"/>
        <dbReference type="ChEBI" id="CHEBI:62731"/>
        <dbReference type="EC" id="2.1.1.222"/>
    </reaction>
</comment>
<gene>
    <name evidence="5" type="primary">ubiG</name>
    <name evidence="6" type="ORF">EDC64_10550</name>
</gene>
<organism evidence="6 7">
    <name type="scientific">Aquabacter spiritensis</name>
    <dbReference type="NCBI Taxonomy" id="933073"/>
    <lineage>
        <taxon>Bacteria</taxon>
        <taxon>Pseudomonadati</taxon>
        <taxon>Pseudomonadota</taxon>
        <taxon>Alphaproteobacteria</taxon>
        <taxon>Hyphomicrobiales</taxon>
        <taxon>Xanthobacteraceae</taxon>
        <taxon>Aquabacter</taxon>
    </lineage>
</organism>
<dbReference type="NCBIfam" id="TIGR01983">
    <property type="entry name" value="UbiG"/>
    <property type="match status" value="1"/>
</dbReference>
<evidence type="ECO:0000256" key="3">
    <source>
        <dbReference type="ARBA" id="ARBA00022688"/>
    </source>
</evidence>
<feature type="binding site" evidence="5">
    <location>
        <position position="91"/>
    </location>
    <ligand>
        <name>S-adenosyl-L-methionine</name>
        <dbReference type="ChEBI" id="CHEBI:59789"/>
    </ligand>
</feature>
<evidence type="ECO:0000313" key="7">
    <source>
        <dbReference type="Proteomes" id="UP000294664"/>
    </source>
</evidence>
<comment type="pathway">
    <text evidence="5">Cofactor biosynthesis; ubiquinone biosynthesis.</text>
</comment>
<dbReference type="GO" id="GO:0032259">
    <property type="term" value="P:methylation"/>
    <property type="evidence" value="ECO:0007669"/>
    <property type="project" value="UniProtKB-KW"/>
</dbReference>
<dbReference type="GO" id="GO:0061542">
    <property type="term" value="F:3-demethylubiquinol 3-O-methyltransferase activity"/>
    <property type="evidence" value="ECO:0007669"/>
    <property type="project" value="UniProtKB-UniRule"/>
</dbReference>
<dbReference type="Gene3D" id="3.40.50.150">
    <property type="entry name" value="Vaccinia Virus protein VP39"/>
    <property type="match status" value="1"/>
</dbReference>
<evidence type="ECO:0000256" key="1">
    <source>
        <dbReference type="ARBA" id="ARBA00022603"/>
    </source>
</evidence>
<proteinExistence type="inferred from homology"/>
<comment type="catalytic activity">
    <reaction evidence="5">
        <text>a 3-demethylubiquinol + S-adenosyl-L-methionine = a ubiquinol + S-adenosyl-L-homocysteine + H(+)</text>
        <dbReference type="Rhea" id="RHEA:44380"/>
        <dbReference type="Rhea" id="RHEA-COMP:9566"/>
        <dbReference type="Rhea" id="RHEA-COMP:10914"/>
        <dbReference type="ChEBI" id="CHEBI:15378"/>
        <dbReference type="ChEBI" id="CHEBI:17976"/>
        <dbReference type="ChEBI" id="CHEBI:57856"/>
        <dbReference type="ChEBI" id="CHEBI:59789"/>
        <dbReference type="ChEBI" id="CHEBI:84422"/>
        <dbReference type="EC" id="2.1.1.64"/>
    </reaction>
</comment>
<dbReference type="SUPFAM" id="SSF53335">
    <property type="entry name" value="S-adenosyl-L-methionine-dependent methyltransferases"/>
    <property type="match status" value="1"/>
</dbReference>
<keyword evidence="7" id="KW-1185">Reference proteome</keyword>
<dbReference type="EMBL" id="SMAI01000005">
    <property type="protein sequence ID" value="TCT05019.1"/>
    <property type="molecule type" value="Genomic_DNA"/>
</dbReference>
<dbReference type="PANTHER" id="PTHR43464:SF19">
    <property type="entry name" value="UBIQUINONE BIOSYNTHESIS O-METHYLTRANSFERASE, MITOCHONDRIAL"/>
    <property type="match status" value="1"/>
</dbReference>
<keyword evidence="1 5" id="KW-0489">Methyltransferase</keyword>
<dbReference type="AlphaFoldDB" id="A0A4R3LYT3"/>
<feature type="binding site" evidence="5">
    <location>
        <position position="134"/>
    </location>
    <ligand>
        <name>S-adenosyl-L-methionine</name>
        <dbReference type="ChEBI" id="CHEBI:59789"/>
    </ligand>
</feature>
<dbReference type="HAMAP" id="MF_00472">
    <property type="entry name" value="UbiG"/>
    <property type="match status" value="1"/>
</dbReference>
<keyword evidence="4 5" id="KW-0949">S-adenosyl-L-methionine</keyword>
<keyword evidence="6" id="KW-0830">Ubiquinone</keyword>
<dbReference type="CDD" id="cd02440">
    <property type="entry name" value="AdoMet_MTases"/>
    <property type="match status" value="1"/>
</dbReference>
<feature type="binding site" evidence="5">
    <location>
        <position position="39"/>
    </location>
    <ligand>
        <name>S-adenosyl-L-methionine</name>
        <dbReference type="ChEBI" id="CHEBI:59789"/>
    </ligand>
</feature>
<comment type="function">
    <text evidence="5">O-methyltransferase that catalyzes the 2 O-methylation steps in the ubiquinone biosynthetic pathway.</text>
</comment>
<dbReference type="UniPathway" id="UPA00232"/>
<dbReference type="Proteomes" id="UP000294664">
    <property type="component" value="Unassembled WGS sequence"/>
</dbReference>